<dbReference type="InterPro" id="IPR011011">
    <property type="entry name" value="Znf_FYVE_PHD"/>
</dbReference>
<dbReference type="AlphaFoldDB" id="A0A6P8DSC8"/>
<keyword evidence="4" id="KW-0238">DNA-binding</keyword>
<feature type="domain" description="Plus3" evidence="10">
    <location>
        <begin position="438"/>
        <end position="571"/>
    </location>
</feature>
<gene>
    <name evidence="13" type="primary">LOC116210567</name>
</gene>
<dbReference type="Pfam" id="PF02201">
    <property type="entry name" value="SWIB"/>
    <property type="match status" value="1"/>
</dbReference>
<evidence type="ECO:0000256" key="6">
    <source>
        <dbReference type="SAM" id="MobiDB-lite"/>
    </source>
</evidence>
<reference evidence="13" key="2">
    <citation type="submission" date="2025-08" db="UniProtKB">
        <authorList>
            <consortium name="RefSeq"/>
        </authorList>
    </citation>
    <scope>IDENTIFICATION</scope>
    <source>
        <tissue evidence="13">Leaf</tissue>
    </source>
</reference>
<evidence type="ECO:0000256" key="4">
    <source>
        <dbReference type="ARBA" id="ARBA00023125"/>
    </source>
</evidence>
<dbReference type="SUPFAM" id="SSF159042">
    <property type="entry name" value="Plus3-like"/>
    <property type="match status" value="1"/>
</dbReference>
<dbReference type="PROSITE" id="PS50089">
    <property type="entry name" value="ZF_RING_2"/>
    <property type="match status" value="1"/>
</dbReference>
<dbReference type="CDD" id="cd10567">
    <property type="entry name" value="SWIB-MDM2_like"/>
    <property type="match status" value="1"/>
</dbReference>
<reference evidence="12" key="1">
    <citation type="journal article" date="2020" name="Plant Biotechnol. J.">
        <title>The pomegranate (Punica granatum L.) draft genome dissects genetic divergence between soft- and hard-seeded cultivars.</title>
        <authorList>
            <person name="Luo X."/>
            <person name="Li H."/>
            <person name="Wu Z."/>
            <person name="Yao W."/>
            <person name="Zhao P."/>
            <person name="Cao D."/>
            <person name="Yu H."/>
            <person name="Li K."/>
            <person name="Poudel K."/>
            <person name="Zhao D."/>
            <person name="Zhang F."/>
            <person name="Xia X."/>
            <person name="Chen L."/>
            <person name="Wang Q."/>
            <person name="Jing D."/>
            <person name="Cao S."/>
        </authorList>
    </citation>
    <scope>NUCLEOTIDE SEQUENCE [LARGE SCALE GENOMIC DNA]</scope>
    <source>
        <strain evidence="12">cv. Tunisia</strain>
    </source>
</reference>
<evidence type="ECO:0000313" key="12">
    <source>
        <dbReference type="Proteomes" id="UP000515151"/>
    </source>
</evidence>
<keyword evidence="12" id="KW-1185">Reference proteome</keyword>
<evidence type="ECO:0000256" key="1">
    <source>
        <dbReference type="ARBA" id="ARBA00022723"/>
    </source>
</evidence>
<keyword evidence="1" id="KW-0479">Metal-binding</keyword>
<feature type="compositionally biased region" description="Basic and acidic residues" evidence="6">
    <location>
        <begin position="709"/>
        <end position="724"/>
    </location>
</feature>
<dbReference type="InterPro" id="IPR013083">
    <property type="entry name" value="Znf_RING/FYVE/PHD"/>
</dbReference>
<feature type="compositionally biased region" description="Polar residues" evidence="6">
    <location>
        <begin position="726"/>
        <end position="741"/>
    </location>
</feature>
<feature type="compositionally biased region" description="Polar residues" evidence="6">
    <location>
        <begin position="789"/>
        <end position="802"/>
    </location>
</feature>
<dbReference type="Gene3D" id="1.10.245.10">
    <property type="entry name" value="SWIB/MDM2 domain"/>
    <property type="match status" value="1"/>
</dbReference>
<dbReference type="SMART" id="SM00444">
    <property type="entry name" value="GYF"/>
    <property type="match status" value="1"/>
</dbReference>
<dbReference type="SUPFAM" id="SSF57903">
    <property type="entry name" value="FYVE/PHD zinc finger"/>
    <property type="match status" value="1"/>
</dbReference>
<dbReference type="InterPro" id="IPR019835">
    <property type="entry name" value="SWIB_domain"/>
</dbReference>
<dbReference type="GO" id="GO:0003677">
    <property type="term" value="F:DNA binding"/>
    <property type="evidence" value="ECO:0007669"/>
    <property type="project" value="UniProtKB-KW"/>
</dbReference>
<name>A0A6P8DSC8_PUNGR</name>
<feature type="domain" description="PHD-type" evidence="7">
    <location>
        <begin position="119"/>
        <end position="185"/>
    </location>
</feature>
<dbReference type="PROSITE" id="PS51360">
    <property type="entry name" value="PLUS3"/>
    <property type="match status" value="1"/>
</dbReference>
<dbReference type="SMART" id="SM00719">
    <property type="entry name" value="Plus3"/>
    <property type="match status" value="1"/>
</dbReference>
<dbReference type="SMART" id="SM00249">
    <property type="entry name" value="PHD"/>
    <property type="match status" value="1"/>
</dbReference>
<evidence type="ECO:0000259" key="9">
    <source>
        <dbReference type="PROSITE" id="PS50829"/>
    </source>
</evidence>
<evidence type="ECO:0000256" key="3">
    <source>
        <dbReference type="ARBA" id="ARBA00022833"/>
    </source>
</evidence>
<feature type="region of interest" description="Disordered" evidence="6">
    <location>
        <begin position="1100"/>
        <end position="1129"/>
    </location>
</feature>
<dbReference type="Gene3D" id="3.30.1490.40">
    <property type="match status" value="1"/>
</dbReference>
<dbReference type="CDD" id="cd15568">
    <property type="entry name" value="PHD5_NSD"/>
    <property type="match status" value="1"/>
</dbReference>
<evidence type="ECO:0000259" key="10">
    <source>
        <dbReference type="PROSITE" id="PS51360"/>
    </source>
</evidence>
<dbReference type="PANTHER" id="PTHR46695">
    <property type="entry name" value="ZINC FINGER CCCH DOMAIN-CONTAINING PROTEIN 44-RELATED"/>
    <property type="match status" value="1"/>
</dbReference>
<feature type="domain" description="DM2" evidence="11">
    <location>
        <begin position="295"/>
        <end position="378"/>
    </location>
</feature>
<evidence type="ECO:0000259" key="8">
    <source>
        <dbReference type="PROSITE" id="PS50089"/>
    </source>
</evidence>
<feature type="compositionally biased region" description="Basic and acidic residues" evidence="6">
    <location>
        <begin position="52"/>
        <end position="74"/>
    </location>
</feature>
<dbReference type="PROSITE" id="PS50829">
    <property type="entry name" value="GYF"/>
    <property type="match status" value="1"/>
</dbReference>
<evidence type="ECO:0000313" key="13">
    <source>
        <dbReference type="RefSeq" id="XP_031400332.1"/>
    </source>
</evidence>
<sequence length="1144" mass="126671">MDSPNPPGDQVPTSPNPPDDGGGGSAGGREANGESSAAVPDIPQQNPAEEDGSGHAQERDSDSRVADVAERDGGGAETKAARASSEKIRRKRGRASRASSDKAKSVANPARKREKKDEDDVCFVCFDGGELVVCDRRGCPKAYHPTCVKRSQSFFRSKAKWNCGWHICTSCQKTAHYMCYTCPHSLCKTCYRNADFVCIRETKGLCATCRGTIMLIENVKGGSKETVQVDFDDKTSWEYLFKVYWTDLKEKLSLTVDEITRARKPRKERKSKSRRIIEKLPNGYAKLGSQQRSYLCERTGWASKELLEFVGYMKEGDTSALSRFEVQALLLEYVNRNNLRDPNQKWQISCDMRLVKLFGKASVDHFEMLKLLDSHFHVKENLQLDGTAQGTGIDAVGGQMDIDLNKDEQPVVDNDKKIENSGKSDEKDVHVDQDDFEGMDYQRIRSIYLRRNLIENLIDDLEQFQRKVVGSIVRIRVSGKDEKQEMHRLVQVVGTSKTSELYKFGDRSTNVKLEILNFDRKEVISIDEITDHDFSEEECRQFTQSIRCGQVKGFRKGENQQKALSVKAEQVIDESSYQLPVIVNKTSPDQGIEVSGINSWNTAKNHADAISSVTREALSGAASEISPSPLSTGTEQSVNDDETYKMWHYQDSNGKIQGPFTMVQMRKWRTVGQFPHDQRIWRNDEKQEDSILLTDALDGNFLKDAPSLHSREEERLASDDRDSNLDGVSSISVNTGNNSMRSELGSPFLSHTVKSERESIKKACRYFPRQFVGPSKTVLGPISGSQGFNSSNGISSHQQIGVAQTHGGSTGKREYDGDGYSSTQSSGQNWKAPSPVVCSSIDNPPGSLVNSLLATPQQSNGSEIAFSGLPGPAQKPVFENFRSPNNSVEDSGPSWSSASSLVNGASTIHRAVNGAWDSNLVPASSQKPTETYAIDGSTLTLGNGQLMPPSTVPPPFSWQAMVIEPAEFTSLPEESVSDLIAELEASEPLNTSFPSPSPKCSDGSRGGIRNDCFSPEASFFSVSQLGRVDSFSSSRNFPILSPSAVTNEPAGSFYFNSPQNLHKAISQENSSTMSHGYRNGYPEHGHVSWVSTGERNPEMWEKQQQQQQQISPYWGGNRSSNPRDQFFGGLNLDLSRGRSIWDRQ</sequence>
<dbReference type="InterPro" id="IPR001841">
    <property type="entry name" value="Znf_RING"/>
</dbReference>
<dbReference type="OrthoDB" id="6415790at2759"/>
<feature type="region of interest" description="Disordered" evidence="6">
    <location>
        <begin position="706"/>
        <end position="745"/>
    </location>
</feature>
<dbReference type="InterPro" id="IPR035445">
    <property type="entry name" value="GYF-like_dom_sf"/>
</dbReference>
<evidence type="ECO:0000259" key="7">
    <source>
        <dbReference type="PROSITE" id="PS50016"/>
    </source>
</evidence>
<feature type="compositionally biased region" description="Polar residues" evidence="6">
    <location>
        <begin position="820"/>
        <end position="831"/>
    </location>
</feature>
<dbReference type="CDD" id="cd19757">
    <property type="entry name" value="Bbox1"/>
    <property type="match status" value="1"/>
</dbReference>
<dbReference type="Proteomes" id="UP000515151">
    <property type="component" value="Chromosome 6"/>
</dbReference>
<evidence type="ECO:0000256" key="5">
    <source>
        <dbReference type="PROSITE-ProRule" id="PRU00175"/>
    </source>
</evidence>
<dbReference type="InterPro" id="IPR004343">
    <property type="entry name" value="Plus-3_dom"/>
</dbReference>
<dbReference type="Pfam" id="PF03126">
    <property type="entry name" value="Plus-3"/>
    <property type="match status" value="1"/>
</dbReference>
<dbReference type="SUPFAM" id="SSF55277">
    <property type="entry name" value="GYF domain"/>
    <property type="match status" value="1"/>
</dbReference>
<dbReference type="InterPro" id="IPR019786">
    <property type="entry name" value="Zinc_finger_PHD-type_CS"/>
</dbReference>
<dbReference type="FunFam" id="3.30.40.10:FF:000303">
    <property type="entry name" value="Zinc finger CCCH domain-containing protein 19"/>
    <property type="match status" value="1"/>
</dbReference>
<dbReference type="SUPFAM" id="SSF47592">
    <property type="entry name" value="SWIB/MDM2 domain"/>
    <property type="match status" value="1"/>
</dbReference>
<dbReference type="InterPro" id="IPR036128">
    <property type="entry name" value="Plus3-like_sf"/>
</dbReference>
<proteinExistence type="predicted"/>
<dbReference type="InterPro" id="IPR017907">
    <property type="entry name" value="Znf_RING_CS"/>
</dbReference>
<keyword evidence="3" id="KW-0862">Zinc</keyword>
<dbReference type="GeneID" id="116210567"/>
<dbReference type="Gene3D" id="3.90.70.200">
    <property type="entry name" value="Plus-3 domain"/>
    <property type="match status" value="1"/>
</dbReference>
<protein>
    <submittedName>
        <fullName evidence="13">Zinc finger CCCH domain-containing protein 19-like</fullName>
    </submittedName>
</protein>
<dbReference type="GO" id="GO:0008270">
    <property type="term" value="F:zinc ion binding"/>
    <property type="evidence" value="ECO:0007669"/>
    <property type="project" value="UniProtKB-KW"/>
</dbReference>
<dbReference type="InterPro" id="IPR001965">
    <property type="entry name" value="Znf_PHD"/>
</dbReference>
<accession>A0A6P8DSC8</accession>
<dbReference type="InterPro" id="IPR003169">
    <property type="entry name" value="GYF"/>
</dbReference>
<feature type="compositionally biased region" description="Pro residues" evidence="6">
    <location>
        <begin position="1"/>
        <end position="18"/>
    </location>
</feature>
<dbReference type="Gene3D" id="3.30.40.10">
    <property type="entry name" value="Zinc/RING finger domain, C3HC4 (zinc finger)"/>
    <property type="match status" value="1"/>
</dbReference>
<dbReference type="InterPro" id="IPR019787">
    <property type="entry name" value="Znf_PHD-finger"/>
</dbReference>
<evidence type="ECO:0000259" key="11">
    <source>
        <dbReference type="PROSITE" id="PS51925"/>
    </source>
</evidence>
<dbReference type="Pfam" id="PF02213">
    <property type="entry name" value="GYF"/>
    <property type="match status" value="1"/>
</dbReference>
<dbReference type="PROSITE" id="PS50016">
    <property type="entry name" value="ZF_PHD_2"/>
    <property type="match status" value="1"/>
</dbReference>
<feature type="domain" description="RING-type" evidence="8">
    <location>
        <begin position="168"/>
        <end position="210"/>
    </location>
</feature>
<keyword evidence="2 5" id="KW-0863">Zinc-finger</keyword>
<dbReference type="PANTHER" id="PTHR46695:SF4">
    <property type="entry name" value="ZINC FINGER CCCH DOMAIN-CONTAINING PROTEIN 44"/>
    <property type="match status" value="1"/>
</dbReference>
<dbReference type="InterPro" id="IPR036885">
    <property type="entry name" value="SWIB_MDM2_dom_sf"/>
</dbReference>
<dbReference type="PROSITE" id="PS00518">
    <property type="entry name" value="ZF_RING_1"/>
    <property type="match status" value="1"/>
</dbReference>
<dbReference type="SMART" id="SM00151">
    <property type="entry name" value="SWIB"/>
    <property type="match status" value="1"/>
</dbReference>
<evidence type="ECO:0000256" key="2">
    <source>
        <dbReference type="ARBA" id="ARBA00022771"/>
    </source>
</evidence>
<feature type="region of interest" description="Disordered" evidence="6">
    <location>
        <begin position="1"/>
        <end position="112"/>
    </location>
</feature>
<dbReference type="InterPro" id="IPR003121">
    <property type="entry name" value="SWIB_MDM2_domain"/>
</dbReference>
<feature type="domain" description="GYF" evidence="9">
    <location>
        <begin position="644"/>
        <end position="698"/>
    </location>
</feature>
<dbReference type="PROSITE" id="PS01359">
    <property type="entry name" value="ZF_PHD_1"/>
    <property type="match status" value="1"/>
</dbReference>
<feature type="region of interest" description="Disordered" evidence="6">
    <location>
        <begin position="789"/>
        <end position="833"/>
    </location>
</feature>
<organism evidence="12 13">
    <name type="scientific">Punica granatum</name>
    <name type="common">Pomegranate</name>
    <dbReference type="NCBI Taxonomy" id="22663"/>
    <lineage>
        <taxon>Eukaryota</taxon>
        <taxon>Viridiplantae</taxon>
        <taxon>Streptophyta</taxon>
        <taxon>Embryophyta</taxon>
        <taxon>Tracheophyta</taxon>
        <taxon>Spermatophyta</taxon>
        <taxon>Magnoliopsida</taxon>
        <taxon>eudicotyledons</taxon>
        <taxon>Gunneridae</taxon>
        <taxon>Pentapetalae</taxon>
        <taxon>rosids</taxon>
        <taxon>malvids</taxon>
        <taxon>Myrtales</taxon>
        <taxon>Lythraceae</taxon>
        <taxon>Punica</taxon>
    </lineage>
</organism>
<dbReference type="PROSITE" id="PS51925">
    <property type="entry name" value="SWIB_MDM2"/>
    <property type="match status" value="1"/>
</dbReference>
<dbReference type="RefSeq" id="XP_031400332.1">
    <property type="nucleotide sequence ID" value="XM_031544472.1"/>
</dbReference>